<dbReference type="Gene3D" id="3.40.50.1980">
    <property type="entry name" value="Nitrogenase molybdenum iron protein domain"/>
    <property type="match status" value="2"/>
</dbReference>
<gene>
    <name evidence="2" type="ORF">FUAX_08730</name>
</gene>
<protein>
    <recommendedName>
        <fullName evidence="1">Fe/B12 periplasmic-binding domain-containing protein</fullName>
    </recommendedName>
</protein>
<name>A0AAU9D6I8_9BACT</name>
<dbReference type="PROSITE" id="PS51257">
    <property type="entry name" value="PROKAR_LIPOPROTEIN"/>
    <property type="match status" value="1"/>
</dbReference>
<dbReference type="InterPro" id="IPR050902">
    <property type="entry name" value="ABC_Transporter_SBP"/>
</dbReference>
<evidence type="ECO:0000259" key="1">
    <source>
        <dbReference type="PROSITE" id="PS50983"/>
    </source>
</evidence>
<dbReference type="InterPro" id="IPR002491">
    <property type="entry name" value="ABC_transptr_periplasmic_BD"/>
</dbReference>
<dbReference type="EMBL" id="AP025314">
    <property type="protein sequence ID" value="BDD08441.1"/>
    <property type="molecule type" value="Genomic_DNA"/>
</dbReference>
<evidence type="ECO:0000313" key="3">
    <source>
        <dbReference type="Proteomes" id="UP001348817"/>
    </source>
</evidence>
<sequence>MTIKDSPRNILFVVLATLMFGVSCTGKQDKQRQEKEANVVAKKERIVTIGGLATETVFALGKGQEVLATDLTGTYPAQTSLLPKVGHRHTISAEAILSHAPTVIIFSEGGIKKEIVDQLAGTNTELVVLPSTKTVANTKTAIRQIGKALGAENKVDSLIQTIEQDLDKVKKTEEKARPKVLFIYARGTGSLNIAGKGTFAEEMITLAGGQLAIQEINGFKALTPEALIKANPDCLLFFEKGLASLGGKEKAIEEIPGLKLTTAGKQGRIITMNASLLSSFGPRVGKAAEELNKKLFNSNPI</sequence>
<dbReference type="RefSeq" id="WP_338393703.1">
    <property type="nucleotide sequence ID" value="NZ_AP025314.1"/>
</dbReference>
<keyword evidence="3" id="KW-1185">Reference proteome</keyword>
<dbReference type="AlphaFoldDB" id="A0AAU9D6I8"/>
<dbReference type="PANTHER" id="PTHR30535">
    <property type="entry name" value="VITAMIN B12-BINDING PROTEIN"/>
    <property type="match status" value="1"/>
</dbReference>
<reference evidence="2 3" key="1">
    <citation type="submission" date="2021-12" db="EMBL/GenBank/DDBJ databases">
        <title>Genome sequencing of bacteria with rrn-lacking chromosome and rrn-plasmid.</title>
        <authorList>
            <person name="Anda M."/>
            <person name="Iwasaki W."/>
        </authorList>
    </citation>
    <scope>NUCLEOTIDE SEQUENCE [LARGE SCALE GENOMIC DNA]</scope>
    <source>
        <strain evidence="2 3">DSM 100852</strain>
    </source>
</reference>
<dbReference type="KEGG" id="fax:FUAX_08730"/>
<accession>A0AAU9D6I8</accession>
<dbReference type="Proteomes" id="UP001348817">
    <property type="component" value="Chromosome"/>
</dbReference>
<feature type="domain" description="Fe/B12 periplasmic-binding" evidence="1">
    <location>
        <begin position="45"/>
        <end position="299"/>
    </location>
</feature>
<dbReference type="SUPFAM" id="SSF53807">
    <property type="entry name" value="Helical backbone' metal receptor"/>
    <property type="match status" value="1"/>
</dbReference>
<evidence type="ECO:0000313" key="2">
    <source>
        <dbReference type="EMBL" id="BDD08441.1"/>
    </source>
</evidence>
<dbReference type="PANTHER" id="PTHR30535:SF4">
    <property type="entry name" value="HEMIN-BINDING PERIPLASMIC PROTEIN HMUT"/>
    <property type="match status" value="1"/>
</dbReference>
<dbReference type="PROSITE" id="PS50983">
    <property type="entry name" value="FE_B12_PBP"/>
    <property type="match status" value="1"/>
</dbReference>
<organism evidence="2 3">
    <name type="scientific">Fulvitalea axinellae</name>
    <dbReference type="NCBI Taxonomy" id="1182444"/>
    <lineage>
        <taxon>Bacteria</taxon>
        <taxon>Pseudomonadati</taxon>
        <taxon>Bacteroidota</taxon>
        <taxon>Cytophagia</taxon>
        <taxon>Cytophagales</taxon>
        <taxon>Persicobacteraceae</taxon>
        <taxon>Fulvitalea</taxon>
    </lineage>
</organism>
<proteinExistence type="predicted"/>
<dbReference type="Pfam" id="PF01497">
    <property type="entry name" value="Peripla_BP_2"/>
    <property type="match status" value="1"/>
</dbReference>